<dbReference type="OrthoDB" id="2797114at2759"/>
<protein>
    <recommendedName>
        <fullName evidence="4">JmjC domain-containing protein</fullName>
    </recommendedName>
</protein>
<evidence type="ECO:0000313" key="2">
    <source>
        <dbReference type="EMBL" id="KZS86380.1"/>
    </source>
</evidence>
<dbReference type="EMBL" id="KV419518">
    <property type="protein sequence ID" value="KZS86380.1"/>
    <property type="molecule type" value="Genomic_DNA"/>
</dbReference>
<proteinExistence type="predicted"/>
<sequence>MQTWFPEIWASYVDLHQAYCQRYPHLHLIAPRCPFTAISLNIGPRAVCHRHLDFLNTIAGMCLIFVFGRFSAEQSAHLILFEATVLMEAPHGCIIFLPSAALSHGNIDLLFGETRNVFTLYLPGGLFRFRDHGF</sequence>
<dbReference type="Proteomes" id="UP000076722">
    <property type="component" value="Unassembled WGS sequence"/>
</dbReference>
<name>A0A164M541_9AGAM</name>
<dbReference type="EMBL" id="KV419522">
    <property type="protein sequence ID" value="KZS86370.1"/>
    <property type="molecule type" value="Genomic_DNA"/>
</dbReference>
<evidence type="ECO:0008006" key="4">
    <source>
        <dbReference type="Google" id="ProtNLM"/>
    </source>
</evidence>
<evidence type="ECO:0000313" key="3">
    <source>
        <dbReference type="Proteomes" id="UP000076722"/>
    </source>
</evidence>
<reference evidence="1 3" key="1">
    <citation type="journal article" date="2016" name="Mol. Biol. Evol.">
        <title>Comparative Genomics of Early-Diverging Mushroom-Forming Fungi Provides Insights into the Origins of Lignocellulose Decay Capabilities.</title>
        <authorList>
            <person name="Nagy L.G."/>
            <person name="Riley R."/>
            <person name="Tritt A."/>
            <person name="Adam C."/>
            <person name="Daum C."/>
            <person name="Floudas D."/>
            <person name="Sun H."/>
            <person name="Yadav J.S."/>
            <person name="Pangilinan J."/>
            <person name="Larsson K.H."/>
            <person name="Matsuura K."/>
            <person name="Barry K."/>
            <person name="Labutti K."/>
            <person name="Kuo R."/>
            <person name="Ohm R.A."/>
            <person name="Bhattacharya S.S."/>
            <person name="Shirouzu T."/>
            <person name="Yoshinaga Y."/>
            <person name="Martin F.M."/>
            <person name="Grigoriev I.V."/>
            <person name="Hibbett D.S."/>
        </authorList>
    </citation>
    <scope>NUCLEOTIDE SEQUENCE [LARGE SCALE GENOMIC DNA]</scope>
    <source>
        <strain evidence="1 3">HHB9708</strain>
    </source>
</reference>
<dbReference type="AlphaFoldDB" id="A0A164M541"/>
<keyword evidence="3" id="KW-1185">Reference proteome</keyword>
<organism evidence="1 3">
    <name type="scientific">Sistotremastrum niveocremeum HHB9708</name>
    <dbReference type="NCBI Taxonomy" id="1314777"/>
    <lineage>
        <taxon>Eukaryota</taxon>
        <taxon>Fungi</taxon>
        <taxon>Dikarya</taxon>
        <taxon>Basidiomycota</taxon>
        <taxon>Agaricomycotina</taxon>
        <taxon>Agaricomycetes</taxon>
        <taxon>Sistotremastrales</taxon>
        <taxon>Sistotremastraceae</taxon>
        <taxon>Sertulicium</taxon>
        <taxon>Sertulicium niveocremeum</taxon>
    </lineage>
</organism>
<accession>A0A164M541</accession>
<gene>
    <name evidence="2" type="ORF">SISNIDRAFT_420978</name>
    <name evidence="1" type="ORF">SISNIDRAFT_421000</name>
</gene>
<dbReference type="Gene3D" id="3.60.130.30">
    <property type="match status" value="1"/>
</dbReference>
<evidence type="ECO:0000313" key="1">
    <source>
        <dbReference type="EMBL" id="KZS86370.1"/>
    </source>
</evidence>